<dbReference type="PANTHER" id="PTHR32309">
    <property type="entry name" value="TYROSINE-PROTEIN KINASE"/>
    <property type="match status" value="1"/>
</dbReference>
<organism evidence="18 19">
    <name type="scientific">Rhodococcoides fascians</name>
    <name type="common">Rhodococcus fascians</name>
    <dbReference type="NCBI Taxonomy" id="1828"/>
    <lineage>
        <taxon>Bacteria</taxon>
        <taxon>Bacillati</taxon>
        <taxon>Actinomycetota</taxon>
        <taxon>Actinomycetes</taxon>
        <taxon>Mycobacteriales</taxon>
        <taxon>Nocardiaceae</taxon>
        <taxon>Rhodococcoides</taxon>
    </lineage>
</organism>
<proteinExistence type="inferred from homology"/>
<keyword evidence="4" id="KW-1003">Cell membrane</keyword>
<evidence type="ECO:0000256" key="9">
    <source>
        <dbReference type="ARBA" id="ARBA00022777"/>
    </source>
</evidence>
<keyword evidence="19" id="KW-1185">Reference proteome</keyword>
<evidence type="ECO:0000256" key="3">
    <source>
        <dbReference type="ARBA" id="ARBA00008883"/>
    </source>
</evidence>
<evidence type="ECO:0000256" key="6">
    <source>
        <dbReference type="ARBA" id="ARBA00022679"/>
    </source>
</evidence>
<keyword evidence="12 15" id="KW-0472">Membrane</keyword>
<keyword evidence="10" id="KW-0067">ATP-binding</keyword>
<name>A0A143QKH2_RHOFA</name>
<evidence type="ECO:0000256" key="1">
    <source>
        <dbReference type="ARBA" id="ARBA00004429"/>
    </source>
</evidence>
<keyword evidence="8" id="KW-0547">Nucleotide-binding</keyword>
<dbReference type="Gene3D" id="3.40.50.300">
    <property type="entry name" value="P-loop containing nucleotide triphosphate hydrolases"/>
    <property type="match status" value="1"/>
</dbReference>
<evidence type="ECO:0000256" key="2">
    <source>
        <dbReference type="ARBA" id="ARBA00006683"/>
    </source>
</evidence>
<comment type="catalytic activity">
    <reaction evidence="14">
        <text>L-tyrosyl-[protein] + ATP = O-phospho-L-tyrosyl-[protein] + ADP + H(+)</text>
        <dbReference type="Rhea" id="RHEA:10596"/>
        <dbReference type="Rhea" id="RHEA-COMP:10136"/>
        <dbReference type="Rhea" id="RHEA-COMP:20101"/>
        <dbReference type="ChEBI" id="CHEBI:15378"/>
        <dbReference type="ChEBI" id="CHEBI:30616"/>
        <dbReference type="ChEBI" id="CHEBI:46858"/>
        <dbReference type="ChEBI" id="CHEBI:61978"/>
        <dbReference type="ChEBI" id="CHEBI:456216"/>
    </reaction>
</comment>
<dbReference type="GO" id="GO:0005886">
    <property type="term" value="C:plasma membrane"/>
    <property type="evidence" value="ECO:0007669"/>
    <property type="project" value="UniProtKB-SubCell"/>
</dbReference>
<keyword evidence="9 18" id="KW-0418">Kinase</keyword>
<feature type="domain" description="AAA" evidence="17">
    <location>
        <begin position="265"/>
        <end position="391"/>
    </location>
</feature>
<dbReference type="InterPro" id="IPR025669">
    <property type="entry name" value="AAA_dom"/>
</dbReference>
<accession>A0A143QKH2</accession>
<evidence type="ECO:0000313" key="19">
    <source>
        <dbReference type="Proteomes" id="UP000076038"/>
    </source>
</evidence>
<reference evidence="19" key="2">
    <citation type="submission" date="2016-04" db="EMBL/GenBank/DDBJ databases">
        <title>Complete Genome and Plasmid Sequences for Rhodococcus fascians D188 and Draft Sequences for Rhodococcus spp. Isolates PBTS 1 and PBTS 2.</title>
        <authorList>
            <person name="Stamer R."/>
            <person name="Vereecke D."/>
            <person name="Zhang Y."/>
            <person name="Schilkey F."/>
            <person name="Devitt N."/>
            <person name="Randall J."/>
        </authorList>
    </citation>
    <scope>NUCLEOTIDE SEQUENCE [LARGE SCALE GENOMIC DNA]</scope>
    <source>
        <strain evidence="19">PBTS2</strain>
    </source>
</reference>
<evidence type="ECO:0000256" key="15">
    <source>
        <dbReference type="SAM" id="Phobius"/>
    </source>
</evidence>
<feature type="transmembrane region" description="Helical" evidence="15">
    <location>
        <begin position="171"/>
        <end position="193"/>
    </location>
</feature>
<evidence type="ECO:0000259" key="16">
    <source>
        <dbReference type="Pfam" id="PF02706"/>
    </source>
</evidence>
<evidence type="ECO:0000256" key="12">
    <source>
        <dbReference type="ARBA" id="ARBA00023136"/>
    </source>
</evidence>
<keyword evidence="7 15" id="KW-0812">Transmembrane</keyword>
<keyword evidence="6 18" id="KW-0808">Transferase</keyword>
<comment type="similarity">
    <text evidence="2">Belongs to the CpsC/CapA family.</text>
</comment>
<evidence type="ECO:0000256" key="13">
    <source>
        <dbReference type="ARBA" id="ARBA00023137"/>
    </source>
</evidence>
<dbReference type="GO" id="GO:0004715">
    <property type="term" value="F:non-membrane spanning protein tyrosine kinase activity"/>
    <property type="evidence" value="ECO:0007669"/>
    <property type="project" value="UniProtKB-EC"/>
</dbReference>
<reference evidence="18 19" key="1">
    <citation type="journal article" date="2016" name="Genome Announc.">
        <title>Complete Genome and Plasmid Sequences for Rhodococcus fascians D188 and Draft Sequences for Rhodococcus Isolates PBTS 1 and PBTS 2.</title>
        <authorList>
            <person name="Stamler R.A."/>
            <person name="Vereecke D."/>
            <person name="Zhang Y."/>
            <person name="Schilkey F."/>
            <person name="Devitt N."/>
            <person name="Randall J.J."/>
        </authorList>
    </citation>
    <scope>NUCLEOTIDE SEQUENCE [LARGE SCALE GENOMIC DNA]</scope>
    <source>
        <strain evidence="18 19">PBTS2</strain>
    </source>
</reference>
<protein>
    <submittedName>
        <fullName evidence="18">Tyrosine-protein kinase YwqD</fullName>
        <ecNumber evidence="18">2.7.10.2</ecNumber>
    </submittedName>
</protein>
<dbReference type="Proteomes" id="UP000076038">
    <property type="component" value="Chromosome"/>
</dbReference>
<dbReference type="PANTHER" id="PTHR32309:SF31">
    <property type="entry name" value="CAPSULAR EXOPOLYSACCHARIDE FAMILY"/>
    <property type="match status" value="1"/>
</dbReference>
<feature type="domain" description="Polysaccharide chain length determinant N-terminal" evidence="16">
    <location>
        <begin position="4"/>
        <end position="90"/>
    </location>
</feature>
<dbReference type="InterPro" id="IPR050445">
    <property type="entry name" value="Bact_polysacc_biosynth/exp"/>
</dbReference>
<dbReference type="AlphaFoldDB" id="A0A143QKH2"/>
<dbReference type="KEGG" id="rhs:A3Q41_02119"/>
<dbReference type="RefSeq" id="WP_082832191.1">
    <property type="nucleotide sequence ID" value="NZ_CP015220.1"/>
</dbReference>
<dbReference type="CDD" id="cd05387">
    <property type="entry name" value="BY-kinase"/>
    <property type="match status" value="1"/>
</dbReference>
<dbReference type="Pfam" id="PF02706">
    <property type="entry name" value="Wzz"/>
    <property type="match status" value="1"/>
</dbReference>
<dbReference type="EC" id="2.7.10.2" evidence="18"/>
<gene>
    <name evidence="18" type="primary">ywqD</name>
    <name evidence="18" type="ORF">A3Q41_02119</name>
</gene>
<evidence type="ECO:0000256" key="11">
    <source>
        <dbReference type="ARBA" id="ARBA00022989"/>
    </source>
</evidence>
<keyword evidence="13" id="KW-0829">Tyrosine-protein kinase</keyword>
<dbReference type="OrthoDB" id="9812433at2"/>
<evidence type="ECO:0000313" key="18">
    <source>
        <dbReference type="EMBL" id="AMY23421.1"/>
    </source>
</evidence>
<evidence type="ECO:0000259" key="17">
    <source>
        <dbReference type="Pfam" id="PF13614"/>
    </source>
</evidence>
<evidence type="ECO:0000256" key="14">
    <source>
        <dbReference type="ARBA" id="ARBA00053015"/>
    </source>
</evidence>
<dbReference type="NCBIfam" id="TIGR01007">
    <property type="entry name" value="eps_fam"/>
    <property type="match status" value="1"/>
</dbReference>
<keyword evidence="11 15" id="KW-1133">Transmembrane helix</keyword>
<dbReference type="InterPro" id="IPR005702">
    <property type="entry name" value="Wzc-like_C"/>
</dbReference>
<dbReference type="Pfam" id="PF13614">
    <property type="entry name" value="AAA_31"/>
    <property type="match status" value="1"/>
</dbReference>
<dbReference type="SUPFAM" id="SSF52540">
    <property type="entry name" value="P-loop containing nucleoside triphosphate hydrolases"/>
    <property type="match status" value="1"/>
</dbReference>
<evidence type="ECO:0000256" key="4">
    <source>
        <dbReference type="ARBA" id="ARBA00022475"/>
    </source>
</evidence>
<comment type="similarity">
    <text evidence="3">Belongs to the etk/wzc family.</text>
</comment>
<dbReference type="PATRIC" id="fig|1653479.3.peg.2141"/>
<dbReference type="GO" id="GO:0005524">
    <property type="term" value="F:ATP binding"/>
    <property type="evidence" value="ECO:0007669"/>
    <property type="project" value="UniProtKB-KW"/>
</dbReference>
<keyword evidence="5" id="KW-0997">Cell inner membrane</keyword>
<evidence type="ECO:0000256" key="5">
    <source>
        <dbReference type="ARBA" id="ARBA00022519"/>
    </source>
</evidence>
<evidence type="ECO:0000256" key="8">
    <source>
        <dbReference type="ARBA" id="ARBA00022741"/>
    </source>
</evidence>
<dbReference type="InterPro" id="IPR003856">
    <property type="entry name" value="LPS_length_determ_N"/>
</dbReference>
<dbReference type="InterPro" id="IPR027417">
    <property type="entry name" value="P-loop_NTPase"/>
</dbReference>
<evidence type="ECO:0000256" key="7">
    <source>
        <dbReference type="ARBA" id="ARBA00022692"/>
    </source>
</evidence>
<comment type="subcellular location">
    <subcellularLocation>
        <location evidence="1">Cell inner membrane</location>
        <topology evidence="1">Multi-pass membrane protein</topology>
    </subcellularLocation>
</comment>
<sequence length="440" mass="46276">MDIREYLRIWRSRWVSIGVTVAVAVLGAATASALSTPLYQASTQLFVGAAGGASASEAYQNNLFAKERVTSYASLAAGKQVAQRTIDTLDLDMRADELMERVTATPVPDSVLLDLSVLDSDADRAADLANSVAEQTSRLVSELEGSEGEGSPAAATVVQSAAVPTSPVSPLWGRNILIGLAGGLFLGLIVSVLRDRLDVSVNDRTRLGDSVSCPVVGEIPFVKIKKGIAPVLFGDKYIEASEALRELRTNLQFVGIDNPPRSMVITSAEDGAGKTVTTVGLGVALGEAGHSVILVDADLRKAQLARHLGVTSDVGLSSILTHQVNATQAIATSTHENVHVMPAGVVPTNPSELLSTPTFRKLIRDLSGLYDFVLIDSPAALRYTDAALLAAACDGAVLLARSGRTRTIDLAKVTEKMRMVDATVLGAVLIGSKIKRGRGR</sequence>
<evidence type="ECO:0000256" key="10">
    <source>
        <dbReference type="ARBA" id="ARBA00022840"/>
    </source>
</evidence>
<dbReference type="EMBL" id="CP015220">
    <property type="protein sequence ID" value="AMY23421.1"/>
    <property type="molecule type" value="Genomic_DNA"/>
</dbReference>